<evidence type="ECO:0000313" key="2">
    <source>
        <dbReference type="EMBL" id="KAH3811848.1"/>
    </source>
</evidence>
<sequence>MPTLATDAPFSLKCEPKFGETSLKNQEKTLPVNSSSSETARTTSSLSNPVSIQTLVTDEPFSFKCVPTFSEANFRNSYKTFTLASSSSASLRTASSLSNPVSIPTLATDAPFSFKFEPKFVNANLRNPDTTLTLDSSSSAAT</sequence>
<organism evidence="2 3">
    <name type="scientific">Dreissena polymorpha</name>
    <name type="common">Zebra mussel</name>
    <name type="synonym">Mytilus polymorpha</name>
    <dbReference type="NCBI Taxonomy" id="45954"/>
    <lineage>
        <taxon>Eukaryota</taxon>
        <taxon>Metazoa</taxon>
        <taxon>Spiralia</taxon>
        <taxon>Lophotrochozoa</taxon>
        <taxon>Mollusca</taxon>
        <taxon>Bivalvia</taxon>
        <taxon>Autobranchia</taxon>
        <taxon>Heteroconchia</taxon>
        <taxon>Euheterodonta</taxon>
        <taxon>Imparidentia</taxon>
        <taxon>Neoheterodontei</taxon>
        <taxon>Myida</taxon>
        <taxon>Dreissenoidea</taxon>
        <taxon>Dreissenidae</taxon>
        <taxon>Dreissena</taxon>
    </lineage>
</organism>
<feature type="compositionally biased region" description="Low complexity" evidence="1">
    <location>
        <begin position="34"/>
        <end position="47"/>
    </location>
</feature>
<reference evidence="2" key="2">
    <citation type="submission" date="2020-11" db="EMBL/GenBank/DDBJ databases">
        <authorList>
            <person name="McCartney M.A."/>
            <person name="Auch B."/>
            <person name="Kono T."/>
            <person name="Mallez S."/>
            <person name="Becker A."/>
            <person name="Gohl D.M."/>
            <person name="Silverstein K.A.T."/>
            <person name="Koren S."/>
            <person name="Bechman K.B."/>
            <person name="Herman A."/>
            <person name="Abrahante J.E."/>
            <person name="Garbe J."/>
        </authorList>
    </citation>
    <scope>NUCLEOTIDE SEQUENCE</scope>
    <source>
        <strain evidence="2">Duluth1</strain>
        <tissue evidence="2">Whole animal</tissue>
    </source>
</reference>
<dbReference type="Proteomes" id="UP000828390">
    <property type="component" value="Unassembled WGS sequence"/>
</dbReference>
<reference evidence="2" key="1">
    <citation type="journal article" date="2019" name="bioRxiv">
        <title>The Genome of the Zebra Mussel, Dreissena polymorpha: A Resource for Invasive Species Research.</title>
        <authorList>
            <person name="McCartney M.A."/>
            <person name="Auch B."/>
            <person name="Kono T."/>
            <person name="Mallez S."/>
            <person name="Zhang Y."/>
            <person name="Obille A."/>
            <person name="Becker A."/>
            <person name="Abrahante J.E."/>
            <person name="Garbe J."/>
            <person name="Badalamenti J.P."/>
            <person name="Herman A."/>
            <person name="Mangelson H."/>
            <person name="Liachko I."/>
            <person name="Sullivan S."/>
            <person name="Sone E.D."/>
            <person name="Koren S."/>
            <person name="Silverstein K.A.T."/>
            <person name="Beckman K.B."/>
            <person name="Gohl D.M."/>
        </authorList>
    </citation>
    <scope>NUCLEOTIDE SEQUENCE</scope>
    <source>
        <strain evidence="2">Duluth1</strain>
        <tissue evidence="2">Whole animal</tissue>
    </source>
</reference>
<keyword evidence="3" id="KW-1185">Reference proteome</keyword>
<protein>
    <submittedName>
        <fullName evidence="2">Uncharacterized protein</fullName>
    </submittedName>
</protein>
<feature type="region of interest" description="Disordered" evidence="1">
    <location>
        <begin position="19"/>
        <end position="49"/>
    </location>
</feature>
<dbReference type="AlphaFoldDB" id="A0A9D4JK81"/>
<dbReference type="EMBL" id="JAIWYP010000006">
    <property type="protein sequence ID" value="KAH3811848.1"/>
    <property type="molecule type" value="Genomic_DNA"/>
</dbReference>
<comment type="caution">
    <text evidence="2">The sequence shown here is derived from an EMBL/GenBank/DDBJ whole genome shotgun (WGS) entry which is preliminary data.</text>
</comment>
<evidence type="ECO:0000313" key="3">
    <source>
        <dbReference type="Proteomes" id="UP000828390"/>
    </source>
</evidence>
<proteinExistence type="predicted"/>
<gene>
    <name evidence="2" type="ORF">DPMN_140264</name>
</gene>
<evidence type="ECO:0000256" key="1">
    <source>
        <dbReference type="SAM" id="MobiDB-lite"/>
    </source>
</evidence>
<accession>A0A9D4JK81</accession>
<name>A0A9D4JK81_DREPO</name>